<evidence type="ECO:0000256" key="1">
    <source>
        <dbReference type="SAM" id="MobiDB-lite"/>
    </source>
</evidence>
<accession>A0AAD3DTT2</accession>
<gene>
    <name evidence="2" type="ORF">Agub_g9670</name>
</gene>
<feature type="region of interest" description="Disordered" evidence="1">
    <location>
        <begin position="275"/>
        <end position="312"/>
    </location>
</feature>
<feature type="compositionally biased region" description="Low complexity" evidence="1">
    <location>
        <begin position="638"/>
        <end position="659"/>
    </location>
</feature>
<name>A0AAD3DTT2_9CHLO</name>
<feature type="compositionally biased region" description="Acidic residues" evidence="1">
    <location>
        <begin position="280"/>
        <end position="304"/>
    </location>
</feature>
<sequence length="868" mass="89853">MCTGIPLMEPGRRRDEEAPIIALPQELLQVVLRDVPSKYALRSTCKAFSTSLAAFCDAILLKHGRLVAHGPGHVVLDALAAYPNARRVVFHLEQPRSKAWSSTALASQANIPESAAAAISSEDDLLLDALGALHDRNITSLAFLHLACAVPAPPLLSSFQSTLVELEISDASWSSAQEQGAMNLLIRKPELRTRGDAMAQLALSLPGLRRVSLSSLAFSTASVAALGALTGLESLSLAGCLECPGGAAQAATTYRELLRALPGLRQLRLPMAVASGDAALNDDDDEEEDGREDGYEEDESDEGGCLDGLGGNNFGNSSGSSNNNSVLGGYLSSFFIRSGSSSNNSGAAGMPLLLPPSRPASTLATVGGFKCAAPALPPPPLLPQLPAFGGRLPATPVFPALPLLPQLPALAAPRTTPLPALPAVVLPALPQLPQLSAPGYQLPTLGKRSGAKAFPCELPPPLQPLEPEKTQPAAADHTGAVAAEAEAESWRRRSLDCEVPRRPKKRMRVSTLAQGFTFPSELQDLTIPLCALNRPVFEAACAAYSTAADAEADAEGKVGGEAAQRSHDNDDARSLASLPATAAVTDTNAAKLANSGVSARSQVGTAVRSEGPTAPAADCNRSTAAVASAAAKPPVQRSVPSSSSSSAAPAPVAAAAPSSSRRHMGRRLRALHIPTLAGYSHWEGSFLSDPWDFRALGGLTDLQVLHLSLQLGGAQQLRGSPDTMRRCLQHLRHLRGLQDLRILEAQQPATFAAIKRAYSPGGLPTLLAATAGPAAALSAPAAELLQQQWPQLQSLHFFRDVVVRSGGRLQPAAECLGGGSGSSSSGGVGGDVMLVSAAAPCACCSGPHLLAAPSGCLGGWGAAPQRRR</sequence>
<evidence type="ECO:0008006" key="4">
    <source>
        <dbReference type="Google" id="ProtNLM"/>
    </source>
</evidence>
<comment type="caution">
    <text evidence="2">The sequence shown here is derived from an EMBL/GenBank/DDBJ whole genome shotgun (WGS) entry which is preliminary data.</text>
</comment>
<feature type="compositionally biased region" description="Polar residues" evidence="1">
    <location>
        <begin position="595"/>
        <end position="604"/>
    </location>
</feature>
<dbReference type="Proteomes" id="UP001054857">
    <property type="component" value="Unassembled WGS sequence"/>
</dbReference>
<evidence type="ECO:0000313" key="2">
    <source>
        <dbReference type="EMBL" id="GFR47861.1"/>
    </source>
</evidence>
<proteinExistence type="predicted"/>
<reference evidence="2 3" key="1">
    <citation type="journal article" date="2021" name="Sci. Rep.">
        <title>Genome sequencing of the multicellular alga Astrephomene provides insights into convergent evolution of germ-soma differentiation.</title>
        <authorList>
            <person name="Yamashita S."/>
            <person name="Yamamoto K."/>
            <person name="Matsuzaki R."/>
            <person name="Suzuki S."/>
            <person name="Yamaguchi H."/>
            <person name="Hirooka S."/>
            <person name="Minakuchi Y."/>
            <person name="Miyagishima S."/>
            <person name="Kawachi M."/>
            <person name="Toyoda A."/>
            <person name="Nozaki H."/>
        </authorList>
    </citation>
    <scope>NUCLEOTIDE SEQUENCE [LARGE SCALE GENOMIC DNA]</scope>
    <source>
        <strain evidence="2 3">NIES-4017</strain>
    </source>
</reference>
<keyword evidence="3" id="KW-1185">Reference proteome</keyword>
<dbReference type="SUPFAM" id="SSF52047">
    <property type="entry name" value="RNI-like"/>
    <property type="match status" value="1"/>
</dbReference>
<evidence type="ECO:0000313" key="3">
    <source>
        <dbReference type="Proteomes" id="UP001054857"/>
    </source>
</evidence>
<dbReference type="EMBL" id="BMAR01000020">
    <property type="protein sequence ID" value="GFR47861.1"/>
    <property type="molecule type" value="Genomic_DNA"/>
</dbReference>
<protein>
    <recommendedName>
        <fullName evidence="4">F-box domain-containing protein</fullName>
    </recommendedName>
</protein>
<organism evidence="2 3">
    <name type="scientific">Astrephomene gubernaculifera</name>
    <dbReference type="NCBI Taxonomy" id="47775"/>
    <lineage>
        <taxon>Eukaryota</taxon>
        <taxon>Viridiplantae</taxon>
        <taxon>Chlorophyta</taxon>
        <taxon>core chlorophytes</taxon>
        <taxon>Chlorophyceae</taxon>
        <taxon>CS clade</taxon>
        <taxon>Chlamydomonadales</taxon>
        <taxon>Astrephomenaceae</taxon>
        <taxon>Astrephomene</taxon>
    </lineage>
</organism>
<feature type="region of interest" description="Disordered" evidence="1">
    <location>
        <begin position="595"/>
        <end position="663"/>
    </location>
</feature>
<dbReference type="AlphaFoldDB" id="A0AAD3DTT2"/>